<proteinExistence type="predicted"/>
<reference evidence="1 2" key="1">
    <citation type="submission" date="2015-08" db="EMBL/GenBank/DDBJ databases">
        <title>Next Generation Sequencing and Analysis of the Genome of Puccinia sorghi L Schw, the Causal Agent of Maize Common Rust.</title>
        <authorList>
            <person name="Rochi L."/>
            <person name="Burguener G."/>
            <person name="Darino M."/>
            <person name="Turjanski A."/>
            <person name="Kreff E."/>
            <person name="Dieguez M.J."/>
            <person name="Sacco F."/>
        </authorList>
    </citation>
    <scope>NUCLEOTIDE SEQUENCE [LARGE SCALE GENOMIC DNA]</scope>
    <source>
        <strain evidence="1 2">RO10H11247</strain>
    </source>
</reference>
<comment type="caution">
    <text evidence="1">The sequence shown here is derived from an EMBL/GenBank/DDBJ whole genome shotgun (WGS) entry which is preliminary data.</text>
</comment>
<protein>
    <submittedName>
        <fullName evidence="1">Uncharacterized protein</fullName>
    </submittedName>
</protein>
<dbReference type="AlphaFoldDB" id="A0A0L6VF49"/>
<organism evidence="1 2">
    <name type="scientific">Puccinia sorghi</name>
    <dbReference type="NCBI Taxonomy" id="27349"/>
    <lineage>
        <taxon>Eukaryota</taxon>
        <taxon>Fungi</taxon>
        <taxon>Dikarya</taxon>
        <taxon>Basidiomycota</taxon>
        <taxon>Pucciniomycotina</taxon>
        <taxon>Pucciniomycetes</taxon>
        <taxon>Pucciniales</taxon>
        <taxon>Pucciniaceae</taxon>
        <taxon>Puccinia</taxon>
    </lineage>
</organism>
<dbReference type="EMBL" id="LAVV01006564">
    <property type="protein sequence ID" value="KNZ59339.1"/>
    <property type="molecule type" value="Genomic_DNA"/>
</dbReference>
<sequence>MMLLMGWCTRKAERAKVNKGKYLQGFWCLADYPFAFLSERSMFWVVAKMMQHKNGLFGRALQGQTGQWRARGSRGCAVGGLRSEVDAGAVLQGVEIGGDLGVWEINGEGHLTQRKRKEEWEHSQFFSELQCAHGGNKGVFVFGITQYTTEEDSQLPTELVFLSTQCLDLEQQLPPGFLMVIRPRALMSSWKLVRKLPNLTASCFQVIDPVLIIRHTLIASLSKRLQFFIFTRNFRDKLNFFLSKFFFHSCTIHELRYNFVVCLTYSRLNMNLVIIFSLRPETKITCHHHLLVGHPSCLSVKVLFYFSPQWLIKFWQITRGSFLIKNITADNSLKSTGKLNTTGPICGHQAQFIMNKETE</sequence>
<keyword evidence="2" id="KW-1185">Reference proteome</keyword>
<name>A0A0L6VF49_9BASI</name>
<gene>
    <name evidence="1" type="ORF">VP01_1754g1</name>
</gene>
<evidence type="ECO:0000313" key="2">
    <source>
        <dbReference type="Proteomes" id="UP000037035"/>
    </source>
</evidence>
<evidence type="ECO:0000313" key="1">
    <source>
        <dbReference type="EMBL" id="KNZ59339.1"/>
    </source>
</evidence>
<dbReference type="VEuPathDB" id="FungiDB:VP01_1754g1"/>
<dbReference type="Proteomes" id="UP000037035">
    <property type="component" value="Unassembled WGS sequence"/>
</dbReference>
<accession>A0A0L6VF49</accession>